<dbReference type="OrthoDB" id="10056939at2759"/>
<evidence type="ECO:0000259" key="4">
    <source>
        <dbReference type="PROSITE" id="PS50157"/>
    </source>
</evidence>
<evidence type="ECO:0000256" key="3">
    <source>
        <dbReference type="SAM" id="MobiDB-lite"/>
    </source>
</evidence>
<gene>
    <name evidence="5" type="ORF">BS50DRAFT_291692</name>
</gene>
<dbReference type="Proteomes" id="UP000240883">
    <property type="component" value="Unassembled WGS sequence"/>
</dbReference>
<feature type="region of interest" description="Disordered" evidence="3">
    <location>
        <begin position="275"/>
        <end position="321"/>
    </location>
</feature>
<keyword evidence="1" id="KW-0862">Zinc</keyword>
<keyword evidence="1" id="KW-0863">Zinc-finger</keyword>
<organism evidence="5 6">
    <name type="scientific">Corynespora cassiicola Philippines</name>
    <dbReference type="NCBI Taxonomy" id="1448308"/>
    <lineage>
        <taxon>Eukaryota</taxon>
        <taxon>Fungi</taxon>
        <taxon>Dikarya</taxon>
        <taxon>Ascomycota</taxon>
        <taxon>Pezizomycotina</taxon>
        <taxon>Dothideomycetes</taxon>
        <taxon>Pleosporomycetidae</taxon>
        <taxon>Pleosporales</taxon>
        <taxon>Corynesporascaceae</taxon>
        <taxon>Corynespora</taxon>
    </lineage>
</organism>
<dbReference type="EMBL" id="KZ678132">
    <property type="protein sequence ID" value="PSN69606.1"/>
    <property type="molecule type" value="Genomic_DNA"/>
</dbReference>
<dbReference type="PROSITE" id="PS00028">
    <property type="entry name" value="ZINC_FINGER_C2H2_1"/>
    <property type="match status" value="2"/>
</dbReference>
<feature type="coiled-coil region" evidence="2">
    <location>
        <begin position="206"/>
        <end position="240"/>
    </location>
</feature>
<protein>
    <recommendedName>
        <fullName evidence="4">C2H2-type domain-containing protein</fullName>
    </recommendedName>
</protein>
<evidence type="ECO:0000313" key="5">
    <source>
        <dbReference type="EMBL" id="PSN69606.1"/>
    </source>
</evidence>
<reference evidence="5 6" key="1">
    <citation type="journal article" date="2018" name="Front. Microbiol.">
        <title>Genome-Wide Analysis of Corynespora cassiicola Leaf Fall Disease Putative Effectors.</title>
        <authorList>
            <person name="Lopez D."/>
            <person name="Ribeiro S."/>
            <person name="Label P."/>
            <person name="Fumanal B."/>
            <person name="Venisse J.S."/>
            <person name="Kohler A."/>
            <person name="de Oliveira R.R."/>
            <person name="Labutti K."/>
            <person name="Lipzen A."/>
            <person name="Lail K."/>
            <person name="Bauer D."/>
            <person name="Ohm R.A."/>
            <person name="Barry K.W."/>
            <person name="Spatafora J."/>
            <person name="Grigoriev I.V."/>
            <person name="Martin F.M."/>
            <person name="Pujade-Renaud V."/>
        </authorList>
    </citation>
    <scope>NUCLEOTIDE SEQUENCE [LARGE SCALE GENOMIC DNA]</scope>
    <source>
        <strain evidence="5 6">Philippines</strain>
    </source>
</reference>
<feature type="region of interest" description="Disordered" evidence="3">
    <location>
        <begin position="1"/>
        <end position="58"/>
    </location>
</feature>
<name>A0A2T2NWF5_CORCC</name>
<dbReference type="STRING" id="1448308.A0A2T2NWF5"/>
<feature type="compositionally biased region" description="Polar residues" evidence="3">
    <location>
        <begin position="34"/>
        <end position="58"/>
    </location>
</feature>
<dbReference type="AlphaFoldDB" id="A0A2T2NWF5"/>
<keyword evidence="2" id="KW-0175">Coiled coil</keyword>
<feature type="domain" description="C2H2-type" evidence="4">
    <location>
        <begin position="356"/>
        <end position="384"/>
    </location>
</feature>
<accession>A0A2T2NWF5</accession>
<dbReference type="PROSITE" id="PS50157">
    <property type="entry name" value="ZINC_FINGER_C2H2_2"/>
    <property type="match status" value="1"/>
</dbReference>
<feature type="compositionally biased region" description="Low complexity" evidence="3">
    <location>
        <begin position="121"/>
        <end position="140"/>
    </location>
</feature>
<keyword evidence="1" id="KW-0479">Metal-binding</keyword>
<proteinExistence type="predicted"/>
<dbReference type="SMART" id="SM00355">
    <property type="entry name" value="ZnF_C2H2"/>
    <property type="match status" value="3"/>
</dbReference>
<feature type="compositionally biased region" description="Basic residues" evidence="3">
    <location>
        <begin position="93"/>
        <end position="102"/>
    </location>
</feature>
<evidence type="ECO:0000256" key="1">
    <source>
        <dbReference type="PROSITE-ProRule" id="PRU00042"/>
    </source>
</evidence>
<evidence type="ECO:0000256" key="2">
    <source>
        <dbReference type="SAM" id="Coils"/>
    </source>
</evidence>
<keyword evidence="6" id="KW-1185">Reference proteome</keyword>
<dbReference type="GO" id="GO:0008270">
    <property type="term" value="F:zinc ion binding"/>
    <property type="evidence" value="ECO:0007669"/>
    <property type="project" value="UniProtKB-KW"/>
</dbReference>
<evidence type="ECO:0000313" key="6">
    <source>
        <dbReference type="Proteomes" id="UP000240883"/>
    </source>
</evidence>
<feature type="region of interest" description="Disordered" evidence="3">
    <location>
        <begin position="85"/>
        <end position="140"/>
    </location>
</feature>
<dbReference type="InterPro" id="IPR013087">
    <property type="entry name" value="Znf_C2H2_type"/>
</dbReference>
<sequence>MKNWFQNHRLRRQRPETLPRSPGTGLARIDDETVPTSDSPPINHATATTRTGVSKMSSSRMSIERYLNAPLEDEPASFPAINAALKKQSSVRSRTRGKTKGGHSRESSIDDADSEGQRTFYTSGSAAGSTGTSYSGVSRGYLNHRSRPQLHVQHPPQPDMLEHVDISANCLERPTTSGTIDIEKAWAGQVERPMARHRREPANAHRAKADKELANIQLQAKQLQKDMQRHRSETSTAEALTPIVTDEMAYAQMAAQPKLAWILGADVPAVRSMARPKSSGSLVASTAEERPLPLSVGSGGGDGNGGRKEEKRQGAGSFYVRKTKSSGALDEDFRQAASGQRSAALSQRRPGKHPRFYCTFCQKRFQSRLEWTHHEQTIHLPRELWICCPRTGQFPERCPFCERSRPSPSHLADHQYISCQEKPLSQRTFDRQDYFLQHISHVHRVSPSQKPQRLAELAEAWKTPILLREGDRALHCGFCGLNFGTYTERTEHVGRHFDEGLDMMSWWAGRVSHEIAPRVGHETNQDP</sequence>